<name>A0ACA9K6X2_9GLOM</name>
<proteinExistence type="predicted"/>
<comment type="caution">
    <text evidence="1">The sequence shown here is derived from an EMBL/GenBank/DDBJ whole genome shotgun (WGS) entry which is preliminary data.</text>
</comment>
<dbReference type="Proteomes" id="UP000789702">
    <property type="component" value="Unassembled WGS sequence"/>
</dbReference>
<accession>A0ACA9K6X2</accession>
<sequence length="116" mass="13135">KKDIENSKHKCPQCNAKLPILAETQQEKEQTISNKKEKDSIKPLTFRPYQLKESKSDKSDESTSSISITQNLEPQDGVKIPDVFVPDPLPINPNSVDNIHKIFDHIQNISRVNNGN</sequence>
<reference evidence="1" key="1">
    <citation type="submission" date="2021-06" db="EMBL/GenBank/DDBJ databases">
        <authorList>
            <person name="Kallberg Y."/>
            <person name="Tangrot J."/>
            <person name="Rosling A."/>
        </authorList>
    </citation>
    <scope>NUCLEOTIDE SEQUENCE</scope>
    <source>
        <strain evidence="1">IL203A</strain>
    </source>
</reference>
<protein>
    <submittedName>
        <fullName evidence="1">7807_t:CDS:1</fullName>
    </submittedName>
</protein>
<organism evidence="1 2">
    <name type="scientific">Dentiscutata heterogama</name>
    <dbReference type="NCBI Taxonomy" id="1316150"/>
    <lineage>
        <taxon>Eukaryota</taxon>
        <taxon>Fungi</taxon>
        <taxon>Fungi incertae sedis</taxon>
        <taxon>Mucoromycota</taxon>
        <taxon>Glomeromycotina</taxon>
        <taxon>Glomeromycetes</taxon>
        <taxon>Diversisporales</taxon>
        <taxon>Gigasporaceae</taxon>
        <taxon>Dentiscutata</taxon>
    </lineage>
</organism>
<keyword evidence="2" id="KW-1185">Reference proteome</keyword>
<gene>
    <name evidence="1" type="ORF">DHETER_LOCUS1062</name>
</gene>
<evidence type="ECO:0000313" key="2">
    <source>
        <dbReference type="Proteomes" id="UP000789702"/>
    </source>
</evidence>
<feature type="non-terminal residue" evidence="1">
    <location>
        <position position="1"/>
    </location>
</feature>
<dbReference type="EMBL" id="CAJVPU010000595">
    <property type="protein sequence ID" value="CAG8455869.1"/>
    <property type="molecule type" value="Genomic_DNA"/>
</dbReference>
<evidence type="ECO:0000313" key="1">
    <source>
        <dbReference type="EMBL" id="CAG8455869.1"/>
    </source>
</evidence>